<evidence type="ECO:0000256" key="1">
    <source>
        <dbReference type="SAM" id="Phobius"/>
    </source>
</evidence>
<keyword evidence="1" id="KW-1133">Transmembrane helix</keyword>
<protein>
    <submittedName>
        <fullName evidence="2">Uncharacterized protein</fullName>
    </submittedName>
</protein>
<organism evidence="2 3">
    <name type="scientific">Clitoria ternatea</name>
    <name type="common">Butterfly pea</name>
    <dbReference type="NCBI Taxonomy" id="43366"/>
    <lineage>
        <taxon>Eukaryota</taxon>
        <taxon>Viridiplantae</taxon>
        <taxon>Streptophyta</taxon>
        <taxon>Embryophyta</taxon>
        <taxon>Tracheophyta</taxon>
        <taxon>Spermatophyta</taxon>
        <taxon>Magnoliopsida</taxon>
        <taxon>eudicotyledons</taxon>
        <taxon>Gunneridae</taxon>
        <taxon>Pentapetalae</taxon>
        <taxon>rosids</taxon>
        <taxon>fabids</taxon>
        <taxon>Fabales</taxon>
        <taxon>Fabaceae</taxon>
        <taxon>Papilionoideae</taxon>
        <taxon>50 kb inversion clade</taxon>
        <taxon>NPAAA clade</taxon>
        <taxon>indigoferoid/millettioid clade</taxon>
        <taxon>Phaseoleae</taxon>
        <taxon>Clitoria</taxon>
    </lineage>
</organism>
<comment type="caution">
    <text evidence="2">The sequence shown here is derived from an EMBL/GenBank/DDBJ whole genome shotgun (WGS) entry which is preliminary data.</text>
</comment>
<keyword evidence="1" id="KW-0472">Membrane</keyword>
<proteinExistence type="predicted"/>
<sequence>MRCSRLWVVPLDALKKGKIKETESGFYGICMLTGKGNRINLGSFVLFSLSAKLEHRMRVVCVCVSLAVCGIFISRFVEASFSIHHRSDSDPNAVT</sequence>
<dbReference type="EMBL" id="JAYKXN010000008">
    <property type="protein sequence ID" value="KAK7264499.1"/>
    <property type="molecule type" value="Genomic_DNA"/>
</dbReference>
<reference evidence="2 3" key="1">
    <citation type="submission" date="2024-01" db="EMBL/GenBank/DDBJ databases">
        <title>The genomes of 5 underutilized Papilionoideae crops provide insights into root nodulation and disease resistance.</title>
        <authorList>
            <person name="Yuan L."/>
        </authorList>
    </citation>
    <scope>NUCLEOTIDE SEQUENCE [LARGE SCALE GENOMIC DNA]</scope>
    <source>
        <strain evidence="2">LY-2023</strain>
        <tissue evidence="2">Leaf</tissue>
    </source>
</reference>
<dbReference type="Proteomes" id="UP001359559">
    <property type="component" value="Unassembled WGS sequence"/>
</dbReference>
<evidence type="ECO:0000313" key="2">
    <source>
        <dbReference type="EMBL" id="KAK7264499.1"/>
    </source>
</evidence>
<keyword evidence="3" id="KW-1185">Reference proteome</keyword>
<gene>
    <name evidence="2" type="ORF">RJT34_32108</name>
</gene>
<keyword evidence="1" id="KW-0812">Transmembrane</keyword>
<accession>A0AAN9EWS9</accession>
<evidence type="ECO:0000313" key="3">
    <source>
        <dbReference type="Proteomes" id="UP001359559"/>
    </source>
</evidence>
<dbReference type="AlphaFoldDB" id="A0AAN9EWS9"/>
<feature type="transmembrane region" description="Helical" evidence="1">
    <location>
        <begin position="57"/>
        <end position="77"/>
    </location>
</feature>
<name>A0AAN9EWS9_CLITE</name>